<accession>A0A5J9U5J2</accession>
<evidence type="ECO:0000256" key="4">
    <source>
        <dbReference type="ARBA" id="ARBA00022989"/>
    </source>
</evidence>
<protein>
    <submittedName>
        <fullName evidence="7">Uncharacterized protein</fullName>
    </submittedName>
</protein>
<dbReference type="Gene3D" id="1.20.1250.20">
    <property type="entry name" value="MFS general substrate transporter like domains"/>
    <property type="match status" value="1"/>
</dbReference>
<dbReference type="GO" id="GO:0016020">
    <property type="term" value="C:membrane"/>
    <property type="evidence" value="ECO:0007669"/>
    <property type="project" value="UniProtKB-SubCell"/>
</dbReference>
<dbReference type="InterPro" id="IPR036259">
    <property type="entry name" value="MFS_trans_sf"/>
</dbReference>
<feature type="non-terminal residue" evidence="7">
    <location>
        <position position="1"/>
    </location>
</feature>
<evidence type="ECO:0000256" key="1">
    <source>
        <dbReference type="ARBA" id="ARBA00004141"/>
    </source>
</evidence>
<evidence type="ECO:0000313" key="8">
    <source>
        <dbReference type="Proteomes" id="UP000324897"/>
    </source>
</evidence>
<dbReference type="GO" id="GO:0022857">
    <property type="term" value="F:transmembrane transporter activity"/>
    <property type="evidence" value="ECO:0007669"/>
    <property type="project" value="InterPro"/>
</dbReference>
<evidence type="ECO:0000256" key="3">
    <source>
        <dbReference type="ARBA" id="ARBA00022692"/>
    </source>
</evidence>
<dbReference type="PANTHER" id="PTHR11654">
    <property type="entry name" value="OLIGOPEPTIDE TRANSPORTER-RELATED"/>
    <property type="match status" value="1"/>
</dbReference>
<feature type="transmembrane region" description="Helical" evidence="6">
    <location>
        <begin position="239"/>
        <end position="261"/>
    </location>
</feature>
<comment type="subcellular location">
    <subcellularLocation>
        <location evidence="1">Membrane</location>
        <topology evidence="1">Multi-pass membrane protein</topology>
    </subcellularLocation>
</comment>
<name>A0A5J9U5J2_9POAL</name>
<evidence type="ECO:0000256" key="6">
    <source>
        <dbReference type="SAM" id="Phobius"/>
    </source>
</evidence>
<feature type="transmembrane region" description="Helical" evidence="6">
    <location>
        <begin position="40"/>
        <end position="63"/>
    </location>
</feature>
<organism evidence="7 8">
    <name type="scientific">Eragrostis curvula</name>
    <name type="common">weeping love grass</name>
    <dbReference type="NCBI Taxonomy" id="38414"/>
    <lineage>
        <taxon>Eukaryota</taxon>
        <taxon>Viridiplantae</taxon>
        <taxon>Streptophyta</taxon>
        <taxon>Embryophyta</taxon>
        <taxon>Tracheophyta</taxon>
        <taxon>Spermatophyta</taxon>
        <taxon>Magnoliopsida</taxon>
        <taxon>Liliopsida</taxon>
        <taxon>Poales</taxon>
        <taxon>Poaceae</taxon>
        <taxon>PACMAD clade</taxon>
        <taxon>Chloridoideae</taxon>
        <taxon>Eragrostideae</taxon>
        <taxon>Eragrostidinae</taxon>
        <taxon>Eragrostis</taxon>
    </lineage>
</organism>
<feature type="transmembrane region" description="Helical" evidence="6">
    <location>
        <begin position="75"/>
        <end position="94"/>
    </location>
</feature>
<feature type="transmembrane region" description="Helical" evidence="6">
    <location>
        <begin position="193"/>
        <end position="212"/>
    </location>
</feature>
<sequence>MITASDSPTEESGGRRSLSWRLCTVQEVEDLKSLLATFPIWSSGILVSVSVGVLIATAVLQALAMDRSIGQHFKVPAGSVIVASISGFVFSSLTVDRAVFPLWRRATGAFPTPLQRVGLGHAINVAAMASAALVERRRLRIVHSHGGAGADALGWVTPMSVMWLVIPLGLAGAGEGVHFSGNMAFYYQEFPKALRNMATAMAPLLLGLGFYLSTPFVDEVKRSTSWLPANINQGRLDNVFWTLAAVAAVNFGYFLICAGLYKSRK</sequence>
<dbReference type="Proteomes" id="UP000324897">
    <property type="component" value="Chromosome 7"/>
</dbReference>
<dbReference type="AlphaFoldDB" id="A0A5J9U5J2"/>
<dbReference type="OrthoDB" id="8904098at2759"/>
<evidence type="ECO:0000313" key="7">
    <source>
        <dbReference type="EMBL" id="TVU18846.1"/>
    </source>
</evidence>
<evidence type="ECO:0000256" key="5">
    <source>
        <dbReference type="ARBA" id="ARBA00023136"/>
    </source>
</evidence>
<comment type="caution">
    <text evidence="7">The sequence shown here is derived from an EMBL/GenBank/DDBJ whole genome shotgun (WGS) entry which is preliminary data.</text>
</comment>
<keyword evidence="4 6" id="KW-1133">Transmembrane helix</keyword>
<evidence type="ECO:0000256" key="2">
    <source>
        <dbReference type="ARBA" id="ARBA00005982"/>
    </source>
</evidence>
<keyword evidence="5 6" id="KW-0472">Membrane</keyword>
<dbReference type="Pfam" id="PF00854">
    <property type="entry name" value="PTR2"/>
    <property type="match status" value="1"/>
</dbReference>
<comment type="similarity">
    <text evidence="2">Belongs to the major facilitator superfamily. Proton-dependent oligopeptide transporter (POT/PTR) (TC 2.A.17) family.</text>
</comment>
<reference evidence="7 8" key="1">
    <citation type="journal article" date="2019" name="Sci. Rep.">
        <title>A high-quality genome of Eragrostis curvula grass provides insights into Poaceae evolution and supports new strategies to enhance forage quality.</title>
        <authorList>
            <person name="Carballo J."/>
            <person name="Santos B.A.C.M."/>
            <person name="Zappacosta D."/>
            <person name="Garbus I."/>
            <person name="Selva J.P."/>
            <person name="Gallo C.A."/>
            <person name="Diaz A."/>
            <person name="Albertini E."/>
            <person name="Caccamo M."/>
            <person name="Echenique V."/>
        </authorList>
    </citation>
    <scope>NUCLEOTIDE SEQUENCE [LARGE SCALE GENOMIC DNA]</scope>
    <source>
        <strain evidence="8">cv. Victoria</strain>
        <tissue evidence="7">Leaf</tissue>
    </source>
</reference>
<dbReference type="EMBL" id="RWGY01000029">
    <property type="protein sequence ID" value="TVU18846.1"/>
    <property type="molecule type" value="Genomic_DNA"/>
</dbReference>
<gene>
    <name evidence="7" type="ORF">EJB05_34961</name>
</gene>
<keyword evidence="3 6" id="KW-0812">Transmembrane</keyword>
<dbReference type="InterPro" id="IPR000109">
    <property type="entry name" value="POT_fam"/>
</dbReference>
<keyword evidence="8" id="KW-1185">Reference proteome</keyword>
<proteinExistence type="inferred from homology"/>
<dbReference type="Gramene" id="TVU18846">
    <property type="protein sequence ID" value="TVU18846"/>
    <property type="gene ID" value="EJB05_34961"/>
</dbReference>